<evidence type="ECO:0000313" key="3">
    <source>
        <dbReference type="Proteomes" id="UP000484842"/>
    </source>
</evidence>
<dbReference type="SUPFAM" id="SSF55729">
    <property type="entry name" value="Acyl-CoA N-acyltransferases (Nat)"/>
    <property type="match status" value="1"/>
</dbReference>
<organism evidence="2 3">
    <name type="scientific">Deinococcus terrestris</name>
    <dbReference type="NCBI Taxonomy" id="2651870"/>
    <lineage>
        <taxon>Bacteria</taxon>
        <taxon>Thermotogati</taxon>
        <taxon>Deinococcota</taxon>
        <taxon>Deinococci</taxon>
        <taxon>Deinococcales</taxon>
        <taxon>Deinococcaceae</taxon>
        <taxon>Deinococcus</taxon>
    </lineage>
</organism>
<dbReference type="AlphaFoldDB" id="A0A7X1NVQ8"/>
<dbReference type="InterPro" id="IPR016181">
    <property type="entry name" value="Acyl_CoA_acyltransferase"/>
</dbReference>
<dbReference type="Proteomes" id="UP000484842">
    <property type="component" value="Unassembled WGS sequence"/>
</dbReference>
<dbReference type="Pfam" id="PF00583">
    <property type="entry name" value="Acetyltransf_1"/>
    <property type="match status" value="1"/>
</dbReference>
<sequence length="254" mass="26528">MQPKGRQDGGMKSDPLPRLARAEAAAHARSGEFGAVAHFGPLVAVHAGLNLPVNAAWHDGTDGLTEAELDGFEAFSAEHGQPTTLHVLSHAAPALLPAMRERGYELAYVLHAYTHDLNALPPAPTLTVREEPDANLWADLSARGFGPGAEAIMRLVAHAPGTVRLVAEVDEQPAGSAALSVTQGVAAFYGTSTRPEFRGRGVQATLLAARLHRAAAAGADLASVFVTPGSGSERNVRRVGFQVAGVRLTFTRAG</sequence>
<keyword evidence="2" id="KW-0808">Transferase</keyword>
<feature type="domain" description="N-acetyltransferase" evidence="1">
    <location>
        <begin position="124"/>
        <end position="254"/>
    </location>
</feature>
<proteinExistence type="predicted"/>
<dbReference type="EMBL" id="WBSL01000002">
    <property type="protein sequence ID" value="MPY66620.1"/>
    <property type="molecule type" value="Genomic_DNA"/>
</dbReference>
<evidence type="ECO:0000259" key="1">
    <source>
        <dbReference type="PROSITE" id="PS51186"/>
    </source>
</evidence>
<reference evidence="2 3" key="1">
    <citation type="submission" date="2019-10" db="EMBL/GenBank/DDBJ databases">
        <title>Deinococcus sp. isolated from soil.</title>
        <authorList>
            <person name="Li Y."/>
            <person name="Wang J."/>
        </authorList>
    </citation>
    <scope>NUCLEOTIDE SEQUENCE [LARGE SCALE GENOMIC DNA]</scope>
    <source>
        <strain evidence="2 3">SDU3-2</strain>
    </source>
</reference>
<keyword evidence="3" id="KW-1185">Reference proteome</keyword>
<dbReference type="InterPro" id="IPR000182">
    <property type="entry name" value="GNAT_dom"/>
</dbReference>
<dbReference type="GO" id="GO:0016747">
    <property type="term" value="F:acyltransferase activity, transferring groups other than amino-acyl groups"/>
    <property type="evidence" value="ECO:0007669"/>
    <property type="project" value="InterPro"/>
</dbReference>
<comment type="caution">
    <text evidence="2">The sequence shown here is derived from an EMBL/GenBank/DDBJ whole genome shotgun (WGS) entry which is preliminary data.</text>
</comment>
<dbReference type="PROSITE" id="PS51186">
    <property type="entry name" value="GNAT"/>
    <property type="match status" value="1"/>
</dbReference>
<gene>
    <name evidence="2" type="ORF">F8S09_07920</name>
</gene>
<evidence type="ECO:0000313" key="2">
    <source>
        <dbReference type="EMBL" id="MPY66620.1"/>
    </source>
</evidence>
<name>A0A7X1NVQ8_9DEIO</name>
<dbReference type="Gene3D" id="3.40.630.30">
    <property type="match status" value="1"/>
</dbReference>
<protein>
    <submittedName>
        <fullName evidence="2">GNAT family N-acetyltransferase</fullName>
    </submittedName>
</protein>
<accession>A0A7X1NVQ8</accession>